<evidence type="ECO:0000313" key="7">
    <source>
        <dbReference type="EMBL" id="SIS99429.1"/>
    </source>
</evidence>
<sequence length="767" mass="86664">MKFGLLGITLLLTLAVQAQLSGTVTDEKNQPLSGVTLRLYTSADSVVQQTTRTNATGYFQMPQQAHTYLEIQYTGYQLHRISNPTGNLGRIVLIPQPNWLNGITVKARLPFVQQGTDRTVISINSQVLKLADNALDVIRLAPGLTVSDNEDAIALSGKDAVLVMINDKPVRLSSRDLVKLLKSMPANSLSQLEVMSNPSAKYDVTGNTALLNIKTRQNVIRGLTGNLDASTSQGIHNMGDVSGLFNYGTPKLAVSTYLGWHYGTYQTQYHKETLLNSNLLAQQNTSLDKWRDPVVRVTAEYHLNSRQTIGGLVEREVSTNKGSYETNSQIAGQQANTYAYNPNKRYWTTFNLNYRYADTTGNEFTADIDRAGYTKEDTSRIATDAQSLLQYITHTVITITTVKADYTHNWKHNWKMEGGVKLSSVNTDNRFTQSDVPGNDYFVYKEKVNSAYANLSKNYRRWGWQLGVRIEQTHVKGTGTDAAGTHFQQPDSAYTNWLPALYISWQPLSGQHLRLSLNQRMKRPDYTDLQPFTYQTDPYHYQTGNPLLQAQKNTSAELSYTYKEKFTLTAAYTHTGNYFNPVQYRKGDITYQTTQNAGTMNNWDINLNYPVTIRKWWTMVNKASGFYNHFRGQLFGGMLDNGQWSYTASTSQRFTLPAKLQLQLSARYASPATNLIYRQGSNANISLGLSRKLFHNQGSVGISVSDIFHTQRNITTVHFGSLQYTSYSTWESRRINLRFNWRFGNNKIPQTQDRETSNSDEKSRSGK</sequence>
<keyword evidence="7" id="KW-0378">Hydrolase</keyword>
<protein>
    <submittedName>
        <fullName evidence="7">Carboxypeptidase regulatory-like domain-containing protein</fullName>
    </submittedName>
</protein>
<organism evidence="7 8">
    <name type="scientific">Filimonas lacunae</name>
    <dbReference type="NCBI Taxonomy" id="477680"/>
    <lineage>
        <taxon>Bacteria</taxon>
        <taxon>Pseudomonadati</taxon>
        <taxon>Bacteroidota</taxon>
        <taxon>Chitinophagia</taxon>
        <taxon>Chitinophagales</taxon>
        <taxon>Chitinophagaceae</taxon>
        <taxon>Filimonas</taxon>
    </lineage>
</organism>
<keyword evidence="3" id="KW-0998">Cell outer membrane</keyword>
<dbReference type="EMBL" id="FTOR01000002">
    <property type="protein sequence ID" value="SIS99429.1"/>
    <property type="molecule type" value="Genomic_DNA"/>
</dbReference>
<gene>
    <name evidence="7" type="ORF">SAMN05421788_102555</name>
</gene>
<reference evidence="8" key="1">
    <citation type="submission" date="2017-01" db="EMBL/GenBank/DDBJ databases">
        <authorList>
            <person name="Varghese N."/>
            <person name="Submissions S."/>
        </authorList>
    </citation>
    <scope>NUCLEOTIDE SEQUENCE [LARGE SCALE GENOMIC DNA]</scope>
    <source>
        <strain evidence="8">DSM 21054</strain>
    </source>
</reference>
<dbReference type="PANTHER" id="PTHR40980">
    <property type="entry name" value="PLUG DOMAIN-CONTAINING PROTEIN"/>
    <property type="match status" value="1"/>
</dbReference>
<feature type="domain" description="Outer membrane protein beta-barrel" evidence="6">
    <location>
        <begin position="358"/>
        <end position="741"/>
    </location>
</feature>
<accession>A0A173MH45</accession>
<name>A0A173MH45_9BACT</name>
<keyword evidence="7" id="KW-0645">Protease</keyword>
<dbReference type="Gene3D" id="2.40.170.20">
    <property type="entry name" value="TonB-dependent receptor, beta-barrel domain"/>
    <property type="match status" value="1"/>
</dbReference>
<feature type="region of interest" description="Disordered" evidence="4">
    <location>
        <begin position="748"/>
        <end position="767"/>
    </location>
</feature>
<evidence type="ECO:0000313" key="8">
    <source>
        <dbReference type="Proteomes" id="UP000186917"/>
    </source>
</evidence>
<dbReference type="SUPFAM" id="SSF49464">
    <property type="entry name" value="Carboxypeptidase regulatory domain-like"/>
    <property type="match status" value="1"/>
</dbReference>
<dbReference type="InterPro" id="IPR041700">
    <property type="entry name" value="OMP_b-brl_3"/>
</dbReference>
<keyword evidence="7" id="KW-0121">Carboxypeptidase</keyword>
<dbReference type="SUPFAM" id="SSF56935">
    <property type="entry name" value="Porins"/>
    <property type="match status" value="1"/>
</dbReference>
<proteinExistence type="predicted"/>
<dbReference type="Gene3D" id="2.60.40.1120">
    <property type="entry name" value="Carboxypeptidase-like, regulatory domain"/>
    <property type="match status" value="1"/>
</dbReference>
<dbReference type="GO" id="GO:0004180">
    <property type="term" value="F:carboxypeptidase activity"/>
    <property type="evidence" value="ECO:0007669"/>
    <property type="project" value="UniProtKB-KW"/>
</dbReference>
<evidence type="ECO:0000256" key="3">
    <source>
        <dbReference type="ARBA" id="ARBA00023237"/>
    </source>
</evidence>
<feature type="chain" id="PRO_5030022956" evidence="5">
    <location>
        <begin position="19"/>
        <end position="767"/>
    </location>
</feature>
<dbReference type="PANTHER" id="PTHR40980:SF4">
    <property type="entry name" value="TONB-DEPENDENT RECEPTOR-LIKE BETA-BARREL DOMAIN-CONTAINING PROTEIN"/>
    <property type="match status" value="1"/>
</dbReference>
<dbReference type="InterPro" id="IPR008969">
    <property type="entry name" value="CarboxyPept-like_regulatory"/>
</dbReference>
<feature type="compositionally biased region" description="Basic and acidic residues" evidence="4">
    <location>
        <begin position="752"/>
        <end position="767"/>
    </location>
</feature>
<dbReference type="Proteomes" id="UP000186917">
    <property type="component" value="Unassembled WGS sequence"/>
</dbReference>
<evidence type="ECO:0000259" key="6">
    <source>
        <dbReference type="Pfam" id="PF14905"/>
    </source>
</evidence>
<dbReference type="GO" id="GO:0009279">
    <property type="term" value="C:cell outer membrane"/>
    <property type="evidence" value="ECO:0007669"/>
    <property type="project" value="UniProtKB-SubCell"/>
</dbReference>
<feature type="signal peptide" evidence="5">
    <location>
        <begin position="1"/>
        <end position="18"/>
    </location>
</feature>
<dbReference type="RefSeq" id="WP_076378387.1">
    <property type="nucleotide sequence ID" value="NZ_AP017422.1"/>
</dbReference>
<dbReference type="Pfam" id="PF13620">
    <property type="entry name" value="CarboxypepD_reg"/>
    <property type="match status" value="1"/>
</dbReference>
<keyword evidence="8" id="KW-1185">Reference proteome</keyword>
<dbReference type="STRING" id="477680.SAMN05421788_102555"/>
<evidence type="ECO:0000256" key="5">
    <source>
        <dbReference type="SAM" id="SignalP"/>
    </source>
</evidence>
<dbReference type="AlphaFoldDB" id="A0A173MH45"/>
<evidence type="ECO:0000256" key="1">
    <source>
        <dbReference type="ARBA" id="ARBA00004442"/>
    </source>
</evidence>
<comment type="subcellular location">
    <subcellularLocation>
        <location evidence="1">Cell outer membrane</location>
    </subcellularLocation>
</comment>
<keyword evidence="2" id="KW-0472">Membrane</keyword>
<evidence type="ECO:0000256" key="4">
    <source>
        <dbReference type="SAM" id="MobiDB-lite"/>
    </source>
</evidence>
<dbReference type="OrthoDB" id="635001at2"/>
<keyword evidence="5" id="KW-0732">Signal</keyword>
<dbReference type="InterPro" id="IPR036942">
    <property type="entry name" value="Beta-barrel_TonB_sf"/>
</dbReference>
<dbReference type="KEGG" id="fln:FLA_2830"/>
<dbReference type="Pfam" id="PF14905">
    <property type="entry name" value="OMP_b-brl_3"/>
    <property type="match status" value="1"/>
</dbReference>
<evidence type="ECO:0000256" key="2">
    <source>
        <dbReference type="ARBA" id="ARBA00023136"/>
    </source>
</evidence>